<dbReference type="EMBL" id="CP009788">
    <property type="protein sequence ID" value="AJE03003.1"/>
    <property type="molecule type" value="Genomic_DNA"/>
</dbReference>
<dbReference type="STRING" id="345632.GPICK_06155"/>
<evidence type="ECO:0000256" key="3">
    <source>
        <dbReference type="ARBA" id="ARBA00022692"/>
    </source>
</evidence>
<reference evidence="6 7" key="1">
    <citation type="journal article" date="2015" name="Genome Announc.">
        <title>Complete Genome of Geobacter pickeringii G13T, a Metal-Reducing Isolate from Sedimentary Kaolin Deposits.</title>
        <authorList>
            <person name="Badalamenti J.P."/>
            <person name="Bond D.R."/>
        </authorList>
    </citation>
    <scope>NUCLEOTIDE SEQUENCE [LARGE SCALE GENOMIC DNA]</scope>
    <source>
        <strain evidence="6 7">G13</strain>
    </source>
</reference>
<evidence type="ECO:0000256" key="4">
    <source>
        <dbReference type="ARBA" id="ARBA00022989"/>
    </source>
</evidence>
<evidence type="ECO:0000313" key="6">
    <source>
        <dbReference type="EMBL" id="AJE03003.1"/>
    </source>
</evidence>
<dbReference type="NCBIfam" id="TIGR04409">
    <property type="entry name" value="LptC_YrbK"/>
    <property type="match status" value="1"/>
</dbReference>
<dbReference type="GO" id="GO:0015221">
    <property type="term" value="F:lipopolysaccharide transmembrane transporter activity"/>
    <property type="evidence" value="ECO:0007669"/>
    <property type="project" value="InterPro"/>
</dbReference>
<organism evidence="6 7">
    <name type="scientific">Geobacter pickeringii</name>
    <dbReference type="NCBI Taxonomy" id="345632"/>
    <lineage>
        <taxon>Bacteria</taxon>
        <taxon>Pseudomonadati</taxon>
        <taxon>Thermodesulfobacteriota</taxon>
        <taxon>Desulfuromonadia</taxon>
        <taxon>Geobacterales</taxon>
        <taxon>Geobacteraceae</taxon>
        <taxon>Geobacter</taxon>
    </lineage>
</organism>
<dbReference type="InterPro" id="IPR052363">
    <property type="entry name" value="LPS_export_LptC"/>
</dbReference>
<dbReference type="Pfam" id="PF06835">
    <property type="entry name" value="LptC"/>
    <property type="match status" value="1"/>
</dbReference>
<evidence type="ECO:0000313" key="7">
    <source>
        <dbReference type="Proteomes" id="UP000057609"/>
    </source>
</evidence>
<dbReference type="Gene3D" id="2.60.450.10">
    <property type="entry name" value="Lipopolysaccharide (LPS) transport protein A like domain"/>
    <property type="match status" value="1"/>
</dbReference>
<dbReference type="InterPro" id="IPR010664">
    <property type="entry name" value="LipoPS_assembly_LptC-rel"/>
</dbReference>
<evidence type="ECO:0000256" key="5">
    <source>
        <dbReference type="ARBA" id="ARBA00023136"/>
    </source>
</evidence>
<dbReference type="AlphaFoldDB" id="A0A0B5B8J2"/>
<dbReference type="HOGENOM" id="CLU_120412_0_0_7"/>
<evidence type="ECO:0000256" key="1">
    <source>
        <dbReference type="ARBA" id="ARBA00022475"/>
    </source>
</evidence>
<gene>
    <name evidence="6" type="ORF">GPICK_06155</name>
</gene>
<keyword evidence="7" id="KW-1185">Reference proteome</keyword>
<dbReference type="GO" id="GO:0005886">
    <property type="term" value="C:plasma membrane"/>
    <property type="evidence" value="ECO:0007669"/>
    <property type="project" value="InterPro"/>
</dbReference>
<name>A0A0B5B8J2_9BACT</name>
<sequence length="191" mass="21286">MIKISKIRHVLAAAIVLVTLYLVISLALNVGTGRKAEKVLPALPRNVELSLKNIHYTETKDGVKKWDLYARQGEYDKEREVTRLREVRFVLPGDARTGDITLRADQADYLNASKDVTLSGNVVATSVSGMQFRTGHVSYQSARSLVTTDDRVHYADGQFDVDGVGMEFSVKSRDLRILKDVRAVVRPVKKG</sequence>
<keyword evidence="1" id="KW-1003">Cell membrane</keyword>
<dbReference type="RefSeq" id="WP_039741366.1">
    <property type="nucleotide sequence ID" value="NZ_CP009788.1"/>
</dbReference>
<evidence type="ECO:0000256" key="2">
    <source>
        <dbReference type="ARBA" id="ARBA00022519"/>
    </source>
</evidence>
<dbReference type="InterPro" id="IPR026265">
    <property type="entry name" value="LptC"/>
</dbReference>
<dbReference type="Proteomes" id="UP000057609">
    <property type="component" value="Chromosome"/>
</dbReference>
<keyword evidence="3" id="KW-0812">Transmembrane</keyword>
<keyword evidence="4" id="KW-1133">Transmembrane helix</keyword>
<dbReference type="OrthoDB" id="5397263at2"/>
<proteinExistence type="predicted"/>
<dbReference type="PANTHER" id="PTHR37481">
    <property type="entry name" value="LIPOPOLYSACCHARIDE EXPORT SYSTEM PROTEIN LPTC"/>
    <property type="match status" value="1"/>
</dbReference>
<dbReference type="GO" id="GO:0017089">
    <property type="term" value="F:glycolipid transfer activity"/>
    <property type="evidence" value="ECO:0007669"/>
    <property type="project" value="TreeGrafter"/>
</dbReference>
<keyword evidence="5" id="KW-0472">Membrane</keyword>
<protein>
    <submittedName>
        <fullName evidence="6">Sugar ABC transporter substrate-binding protein</fullName>
    </submittedName>
</protein>
<dbReference type="GO" id="GO:0030288">
    <property type="term" value="C:outer membrane-bounded periplasmic space"/>
    <property type="evidence" value="ECO:0007669"/>
    <property type="project" value="TreeGrafter"/>
</dbReference>
<accession>A0A0B5B8J2</accession>
<keyword evidence="2" id="KW-0997">Cell inner membrane</keyword>
<dbReference type="KEGG" id="gpi:GPICK_06155"/>
<dbReference type="PANTHER" id="PTHR37481:SF1">
    <property type="entry name" value="LIPOPOLYSACCHARIDE EXPORT SYSTEM PROTEIN LPTC"/>
    <property type="match status" value="1"/>
</dbReference>